<accession>A0A8J2KVV8</accession>
<name>A0A8J2KVV8_9HEXA</name>
<dbReference type="EMBL" id="CAJVCH010489705">
    <property type="protein sequence ID" value="CAG7820776.1"/>
    <property type="molecule type" value="Genomic_DNA"/>
</dbReference>
<sequence length="73" mass="8598">MGSRRFSSNNYLGIKLEDFAALTIEDQKSAEYLFGILSFEILEPEIVYLLPATRISLLWLITWVKKENVRFWL</sequence>
<evidence type="ECO:0000313" key="1">
    <source>
        <dbReference type="EMBL" id="CAG7820776.1"/>
    </source>
</evidence>
<comment type="caution">
    <text evidence="1">The sequence shown here is derived from an EMBL/GenBank/DDBJ whole genome shotgun (WGS) entry which is preliminary data.</text>
</comment>
<dbReference type="AlphaFoldDB" id="A0A8J2KVV8"/>
<keyword evidence="2" id="KW-1185">Reference proteome</keyword>
<dbReference type="Proteomes" id="UP000708208">
    <property type="component" value="Unassembled WGS sequence"/>
</dbReference>
<reference evidence="1" key="1">
    <citation type="submission" date="2021-06" db="EMBL/GenBank/DDBJ databases">
        <authorList>
            <person name="Hodson N. C."/>
            <person name="Mongue J. A."/>
            <person name="Jaron S. K."/>
        </authorList>
    </citation>
    <scope>NUCLEOTIDE SEQUENCE</scope>
</reference>
<protein>
    <submittedName>
        <fullName evidence="1">Uncharacterized protein</fullName>
    </submittedName>
</protein>
<organism evidence="1 2">
    <name type="scientific">Allacma fusca</name>
    <dbReference type="NCBI Taxonomy" id="39272"/>
    <lineage>
        <taxon>Eukaryota</taxon>
        <taxon>Metazoa</taxon>
        <taxon>Ecdysozoa</taxon>
        <taxon>Arthropoda</taxon>
        <taxon>Hexapoda</taxon>
        <taxon>Collembola</taxon>
        <taxon>Symphypleona</taxon>
        <taxon>Sminthuridae</taxon>
        <taxon>Allacma</taxon>
    </lineage>
</organism>
<proteinExistence type="predicted"/>
<gene>
    <name evidence="1" type="ORF">AFUS01_LOCUS31148</name>
</gene>
<evidence type="ECO:0000313" key="2">
    <source>
        <dbReference type="Proteomes" id="UP000708208"/>
    </source>
</evidence>